<proteinExistence type="predicted"/>
<evidence type="ECO:0000313" key="4">
    <source>
        <dbReference type="Proteomes" id="UP000179807"/>
    </source>
</evidence>
<dbReference type="PROSITE" id="PS50012">
    <property type="entry name" value="RCC1_3"/>
    <property type="match status" value="2"/>
</dbReference>
<dbReference type="RefSeq" id="XP_068353788.1">
    <property type="nucleotide sequence ID" value="XM_068508596.1"/>
</dbReference>
<dbReference type="VEuPathDB" id="TrichDB:TRFO_32621"/>
<evidence type="ECO:0000313" key="3">
    <source>
        <dbReference type="EMBL" id="OHT00652.1"/>
    </source>
</evidence>
<dbReference type="EMBL" id="MLAK01000945">
    <property type="protein sequence ID" value="OHT00652.1"/>
    <property type="molecule type" value="Genomic_DNA"/>
</dbReference>
<protein>
    <submittedName>
        <fullName evidence="3">Uncharacterized protein</fullName>
    </submittedName>
</protein>
<dbReference type="AlphaFoldDB" id="A0A1J4JT22"/>
<comment type="caution">
    <text evidence="3">The sequence shown here is derived from an EMBL/GenBank/DDBJ whole genome shotgun (WGS) entry which is preliminary data.</text>
</comment>
<name>A0A1J4JT22_9EUKA</name>
<keyword evidence="4" id="KW-1185">Reference proteome</keyword>
<sequence>MTLFCGGFNASNQLGIVKEKVTPYMMNVSLDGLKCISNGEDHTILVYEDGTVLALGDDEEFTIGTEKRTTYISPEKIDLSNISTEKVVFAHCGSFYSAYLTESGKMIVCSAYKKDEPILIEHSNPIIHVAGGGRAPCAIDSEGGILLFQNDPSEKYEYIKLEKQIYDITQTDAFVACVAVDGTVYGNGILNNGQPEFAQIETLKDKKVKRVVSAEIHCIFITLDNKAIIFSDIYNEEMDDIGFHEIEEINITQAATGGTHALFLTPEGDLYAYGYSADGALLLGKEQEADPPKKIPMPGKISWIDCGHLQSFVLVNREPFVHPGAAFFSIL</sequence>
<evidence type="ECO:0000256" key="1">
    <source>
        <dbReference type="ARBA" id="ARBA00022737"/>
    </source>
</evidence>
<organism evidence="3 4">
    <name type="scientific">Tritrichomonas foetus</name>
    <dbReference type="NCBI Taxonomy" id="1144522"/>
    <lineage>
        <taxon>Eukaryota</taxon>
        <taxon>Metamonada</taxon>
        <taxon>Parabasalia</taxon>
        <taxon>Tritrichomonadida</taxon>
        <taxon>Tritrichomonadidae</taxon>
        <taxon>Tritrichomonas</taxon>
    </lineage>
</organism>
<feature type="repeat" description="RCC1" evidence="2">
    <location>
        <begin position="268"/>
        <end position="317"/>
    </location>
</feature>
<dbReference type="OrthoDB" id="5370059at2759"/>
<dbReference type="PANTHER" id="PTHR22870:SF408">
    <property type="entry name" value="OS09G0560450 PROTEIN"/>
    <property type="match status" value="1"/>
</dbReference>
<evidence type="ECO:0000256" key="2">
    <source>
        <dbReference type="PROSITE-ProRule" id="PRU00235"/>
    </source>
</evidence>
<dbReference type="InterPro" id="IPR009091">
    <property type="entry name" value="RCC1/BLIP-II"/>
</dbReference>
<dbReference type="Gene3D" id="2.130.10.30">
    <property type="entry name" value="Regulator of chromosome condensation 1/beta-lactamase-inhibitor protein II"/>
    <property type="match status" value="2"/>
</dbReference>
<dbReference type="Proteomes" id="UP000179807">
    <property type="component" value="Unassembled WGS sequence"/>
</dbReference>
<feature type="repeat" description="RCC1" evidence="2">
    <location>
        <begin position="1"/>
        <end position="49"/>
    </location>
</feature>
<gene>
    <name evidence="3" type="ORF">TRFO_32621</name>
</gene>
<reference evidence="3" key="1">
    <citation type="submission" date="2016-10" db="EMBL/GenBank/DDBJ databases">
        <authorList>
            <person name="Benchimol M."/>
            <person name="Almeida L.G."/>
            <person name="Vasconcelos A.T."/>
            <person name="Perreira-Neves A."/>
            <person name="Rosa I.A."/>
            <person name="Tasca T."/>
            <person name="Bogo M.R."/>
            <person name="de Souza W."/>
        </authorList>
    </citation>
    <scope>NUCLEOTIDE SEQUENCE [LARGE SCALE GENOMIC DNA]</scope>
    <source>
        <strain evidence="3">K</strain>
    </source>
</reference>
<dbReference type="PANTHER" id="PTHR22870">
    <property type="entry name" value="REGULATOR OF CHROMOSOME CONDENSATION"/>
    <property type="match status" value="1"/>
</dbReference>
<accession>A0A1J4JT22</accession>
<dbReference type="GeneID" id="94843300"/>
<dbReference type="InterPro" id="IPR051210">
    <property type="entry name" value="Ub_ligase/GEF_domain"/>
</dbReference>
<dbReference type="SUPFAM" id="SSF50985">
    <property type="entry name" value="RCC1/BLIP-II"/>
    <property type="match status" value="1"/>
</dbReference>
<keyword evidence="1" id="KW-0677">Repeat</keyword>
<dbReference type="InterPro" id="IPR000408">
    <property type="entry name" value="Reg_chr_condens"/>
</dbReference>